<gene>
    <name evidence="2" type="ORF">OYT1_ch0543</name>
</gene>
<evidence type="ECO:0000256" key="1">
    <source>
        <dbReference type="SAM" id="Phobius"/>
    </source>
</evidence>
<reference evidence="2 3" key="1">
    <citation type="submission" date="2018-06" db="EMBL/GenBank/DDBJ databases">
        <title>OYT1 Genome Sequencing.</title>
        <authorList>
            <person name="Kato S."/>
            <person name="Itoh T."/>
            <person name="Ohkuma M."/>
        </authorList>
    </citation>
    <scope>NUCLEOTIDE SEQUENCE [LARGE SCALE GENOMIC DNA]</scope>
    <source>
        <strain evidence="2 3">OYT1</strain>
    </source>
</reference>
<dbReference type="Proteomes" id="UP000033070">
    <property type="component" value="Chromosome"/>
</dbReference>
<accession>A0A2Z6G9D6</accession>
<feature type="transmembrane region" description="Helical" evidence="1">
    <location>
        <begin position="32"/>
        <end position="53"/>
    </location>
</feature>
<dbReference type="KEGG" id="fam:OYT1_ch0543"/>
<evidence type="ECO:0000313" key="2">
    <source>
        <dbReference type="EMBL" id="BBE50110.1"/>
    </source>
</evidence>
<organism evidence="2 3">
    <name type="scientific">Ferriphaselus amnicola</name>
    <dbReference type="NCBI Taxonomy" id="1188319"/>
    <lineage>
        <taxon>Bacteria</taxon>
        <taxon>Pseudomonadati</taxon>
        <taxon>Pseudomonadota</taxon>
        <taxon>Betaproteobacteria</taxon>
        <taxon>Nitrosomonadales</taxon>
        <taxon>Gallionellaceae</taxon>
        <taxon>Ferriphaselus</taxon>
    </lineage>
</organism>
<evidence type="ECO:0000313" key="3">
    <source>
        <dbReference type="Proteomes" id="UP000033070"/>
    </source>
</evidence>
<name>A0A2Z6G9D6_9PROT</name>
<protein>
    <submittedName>
        <fullName evidence="2">Uncharacterized protein</fullName>
    </submittedName>
</protein>
<keyword evidence="1" id="KW-0472">Membrane</keyword>
<dbReference type="EMBL" id="AP018738">
    <property type="protein sequence ID" value="BBE50110.1"/>
    <property type="molecule type" value="Genomic_DNA"/>
</dbReference>
<keyword evidence="3" id="KW-1185">Reference proteome</keyword>
<keyword evidence="1" id="KW-1133">Transmembrane helix</keyword>
<keyword evidence="1" id="KW-0812">Transmembrane</keyword>
<feature type="transmembrane region" description="Helical" evidence="1">
    <location>
        <begin position="74"/>
        <end position="93"/>
    </location>
</feature>
<feature type="transmembrane region" description="Helical" evidence="1">
    <location>
        <begin position="7"/>
        <end position="26"/>
    </location>
</feature>
<dbReference type="AlphaFoldDB" id="A0A2Z6G9D6"/>
<proteinExistence type="predicted"/>
<sequence>MNVCKRRFPIVLLWIALITIVGYFEIKSVNAAAIFLPENMVSIFWMIWATYYFQLRYLGGKLFFLNPGIRDLNVVIQTISDIAALGFYIYFLLNVKV</sequence>